<protein>
    <submittedName>
        <fullName evidence="1">Uncharacterized protein</fullName>
    </submittedName>
</protein>
<reference evidence="1 2" key="1">
    <citation type="submission" date="2011-11" db="EMBL/GenBank/DDBJ databases">
        <title>The Genome Sequence of Fusarium oxysporum PHW815.</title>
        <authorList>
            <consortium name="The Broad Institute Genome Sequencing Platform"/>
            <person name="Ma L.-J."/>
            <person name="Gale L.R."/>
            <person name="Schwartz D.C."/>
            <person name="Zhou S."/>
            <person name="Corby-Kistler H."/>
            <person name="Young S.K."/>
            <person name="Zeng Q."/>
            <person name="Gargeya S."/>
            <person name="Fitzgerald M."/>
            <person name="Haas B."/>
            <person name="Abouelleil A."/>
            <person name="Alvarado L."/>
            <person name="Arachchi H.M."/>
            <person name="Berlin A."/>
            <person name="Brown A."/>
            <person name="Chapman S.B."/>
            <person name="Chen Z."/>
            <person name="Dunbar C."/>
            <person name="Freedman E."/>
            <person name="Gearin G."/>
            <person name="Goldberg J."/>
            <person name="Griggs A."/>
            <person name="Gujja S."/>
            <person name="Heiman D."/>
            <person name="Howarth C."/>
            <person name="Larson L."/>
            <person name="Lui A."/>
            <person name="MacDonald P.J.P."/>
            <person name="Montmayeur A."/>
            <person name="Murphy C."/>
            <person name="Neiman D."/>
            <person name="Pearson M."/>
            <person name="Priest M."/>
            <person name="Roberts A."/>
            <person name="Saif S."/>
            <person name="Shea T."/>
            <person name="Shenoy N."/>
            <person name="Sisk P."/>
            <person name="Stolte C."/>
            <person name="Sykes S."/>
            <person name="Wortman J."/>
            <person name="Nusbaum C."/>
            <person name="Birren B."/>
        </authorList>
    </citation>
    <scope>NUCLEOTIDE SEQUENCE [LARGE SCALE GENOMIC DNA]</scope>
    <source>
        <strain evidence="1 2">54005</strain>
    </source>
</reference>
<name>X0BDD8_FUSOX</name>
<sequence>MMVGPSQLISIAELARATPIHTISAALWHLRQA</sequence>
<evidence type="ECO:0000313" key="1">
    <source>
        <dbReference type="EMBL" id="EXK76833.1"/>
    </source>
</evidence>
<organism evidence="1 2">
    <name type="scientific">Fusarium oxysporum f. sp. raphani 54005</name>
    <dbReference type="NCBI Taxonomy" id="1089458"/>
    <lineage>
        <taxon>Eukaryota</taxon>
        <taxon>Fungi</taxon>
        <taxon>Dikarya</taxon>
        <taxon>Ascomycota</taxon>
        <taxon>Pezizomycotina</taxon>
        <taxon>Sordariomycetes</taxon>
        <taxon>Hypocreomycetidae</taxon>
        <taxon>Hypocreales</taxon>
        <taxon>Nectriaceae</taxon>
        <taxon>Fusarium</taxon>
        <taxon>Fusarium oxysporum species complex</taxon>
    </lineage>
</organism>
<dbReference type="EMBL" id="JH658678">
    <property type="protein sequence ID" value="EXK76833.1"/>
    <property type="molecule type" value="Genomic_DNA"/>
</dbReference>
<keyword evidence="2" id="KW-1185">Reference proteome</keyword>
<dbReference type="Proteomes" id="UP000030663">
    <property type="component" value="Unassembled WGS sequence"/>
</dbReference>
<evidence type="ECO:0000313" key="2">
    <source>
        <dbReference type="Proteomes" id="UP000030663"/>
    </source>
</evidence>
<dbReference type="AlphaFoldDB" id="X0BDD8"/>
<gene>
    <name evidence="1" type="ORF">FOQG_18435</name>
</gene>
<accession>X0BDD8</accession>
<dbReference type="HOGENOM" id="CLU_3384845_0_0_1"/>
<proteinExistence type="predicted"/>